<dbReference type="Proteomes" id="UP000030755">
    <property type="component" value="Unassembled WGS sequence"/>
</dbReference>
<dbReference type="GO" id="GO:0032259">
    <property type="term" value="P:methylation"/>
    <property type="evidence" value="ECO:0007669"/>
    <property type="project" value="UniProtKB-KW"/>
</dbReference>
<dbReference type="GO" id="GO:0005829">
    <property type="term" value="C:cytosol"/>
    <property type="evidence" value="ECO:0007669"/>
    <property type="project" value="EnsemblFungi"/>
</dbReference>
<dbReference type="HOGENOM" id="CLU_055356_1_0_1"/>
<feature type="binding site" evidence="11">
    <location>
        <position position="91"/>
    </location>
    <ligand>
        <name>S-adenosyl-L-methionine</name>
        <dbReference type="ChEBI" id="CHEBI:59789"/>
    </ligand>
</feature>
<evidence type="ECO:0000256" key="11">
    <source>
        <dbReference type="PIRSR" id="PIRSR016958-1"/>
    </source>
</evidence>
<reference evidence="12 13" key="1">
    <citation type="journal article" date="2013" name="Curr. Biol.">
        <title>Shared signatures of parasitism and phylogenomics unite Cryptomycota and microsporidia.</title>
        <authorList>
            <person name="James T.Y."/>
            <person name="Pelin A."/>
            <person name="Bonen L."/>
            <person name="Ahrendt S."/>
            <person name="Sain D."/>
            <person name="Corradi N."/>
            <person name="Stajich J.E."/>
        </authorList>
    </citation>
    <scope>NUCLEOTIDE SEQUENCE [LARGE SCALE GENOMIC DNA]</scope>
    <source>
        <strain evidence="12 13">CSF55</strain>
    </source>
</reference>
<organism evidence="12 13">
    <name type="scientific">Rozella allomycis (strain CSF55)</name>
    <dbReference type="NCBI Taxonomy" id="988480"/>
    <lineage>
        <taxon>Eukaryota</taxon>
        <taxon>Fungi</taxon>
        <taxon>Fungi incertae sedis</taxon>
        <taxon>Cryptomycota</taxon>
        <taxon>Cryptomycota incertae sedis</taxon>
        <taxon>Rozella</taxon>
    </lineage>
</organism>
<dbReference type="InterPro" id="IPR029063">
    <property type="entry name" value="SAM-dependent_MTases_sf"/>
</dbReference>
<evidence type="ECO:0000256" key="10">
    <source>
        <dbReference type="ARBA" id="ARBA00048167"/>
    </source>
</evidence>
<evidence type="ECO:0000256" key="8">
    <source>
        <dbReference type="ARBA" id="ARBA00047306"/>
    </source>
</evidence>
<dbReference type="STRING" id="988480.A0A075ARD4"/>
<evidence type="ECO:0000256" key="1">
    <source>
        <dbReference type="ARBA" id="ARBA00009059"/>
    </source>
</evidence>
<dbReference type="PANTHER" id="PTHR12753:SF0">
    <property type="entry name" value="ALPHA N-TERMINAL PROTEIN METHYLTRANSFERASE 1"/>
    <property type="match status" value="1"/>
</dbReference>
<evidence type="ECO:0000256" key="6">
    <source>
        <dbReference type="ARBA" id="ARBA00039449"/>
    </source>
</evidence>
<dbReference type="Pfam" id="PF05891">
    <property type="entry name" value="Methyltransf_PK"/>
    <property type="match status" value="1"/>
</dbReference>
<comment type="similarity">
    <text evidence="1">Belongs to the methyltransferase superfamily. NTM1 family.</text>
</comment>
<dbReference type="EC" id="2.1.1.244" evidence="5"/>
<protein>
    <recommendedName>
        <fullName evidence="6">Alpha N-terminal protein methyltransferase 1</fullName>
        <ecNumber evidence="5">2.1.1.244</ecNumber>
    </recommendedName>
    <alternativeName>
        <fullName evidence="7">X-Pro-Lys N-terminal protein methyltransferase 1</fullName>
    </alternativeName>
</protein>
<evidence type="ECO:0000313" key="13">
    <source>
        <dbReference type="Proteomes" id="UP000030755"/>
    </source>
</evidence>
<comment type="catalytic activity">
    <reaction evidence="8">
        <text>N-terminal L-seryl-L-prolyl-L-lysyl-[protein] + 3 S-adenosyl-L-methionine = N-terminal N,N,N-trimethyl-L-seryl-L-prolyl-L-lysyl-[protein] + 3 S-adenosyl-L-homocysteine + 3 H(+)</text>
        <dbReference type="Rhea" id="RHEA:54724"/>
        <dbReference type="Rhea" id="RHEA-COMP:13789"/>
        <dbReference type="Rhea" id="RHEA-COMP:13973"/>
        <dbReference type="ChEBI" id="CHEBI:15378"/>
        <dbReference type="ChEBI" id="CHEBI:57856"/>
        <dbReference type="ChEBI" id="CHEBI:59789"/>
        <dbReference type="ChEBI" id="CHEBI:138061"/>
        <dbReference type="ChEBI" id="CHEBI:138317"/>
        <dbReference type="EC" id="2.1.1.244"/>
    </reaction>
</comment>
<evidence type="ECO:0000256" key="2">
    <source>
        <dbReference type="ARBA" id="ARBA00022603"/>
    </source>
</evidence>
<dbReference type="OMA" id="ETYYCFN"/>
<dbReference type="GO" id="GO:0002181">
    <property type="term" value="P:cytoplasmic translation"/>
    <property type="evidence" value="ECO:0007669"/>
    <property type="project" value="EnsemblFungi"/>
</dbReference>
<keyword evidence="2 12" id="KW-0489">Methyltransferase</keyword>
<comment type="catalytic activity">
    <reaction evidence="9">
        <text>N-terminal L-prolyl-L-prolyl-L-lysyl-[protein] + 2 S-adenosyl-L-methionine = N-terminal N,N-dimethyl-L-prolyl-L-prolyl-L-lysyl-[protein] + 2 S-adenosyl-L-homocysteine + 2 H(+)</text>
        <dbReference type="Rhea" id="RHEA:54736"/>
        <dbReference type="Rhea" id="RHEA-COMP:13787"/>
        <dbReference type="Rhea" id="RHEA-COMP:13974"/>
        <dbReference type="ChEBI" id="CHEBI:15378"/>
        <dbReference type="ChEBI" id="CHEBI:57856"/>
        <dbReference type="ChEBI" id="CHEBI:59789"/>
        <dbReference type="ChEBI" id="CHEBI:138059"/>
        <dbReference type="ChEBI" id="CHEBI:138318"/>
        <dbReference type="EC" id="2.1.1.244"/>
    </reaction>
</comment>
<dbReference type="Gene3D" id="3.40.50.150">
    <property type="entry name" value="Vaccinia Virus protein VP39"/>
    <property type="match status" value="1"/>
</dbReference>
<evidence type="ECO:0000256" key="3">
    <source>
        <dbReference type="ARBA" id="ARBA00022679"/>
    </source>
</evidence>
<dbReference type="OrthoDB" id="1298661at2759"/>
<evidence type="ECO:0000256" key="9">
    <source>
        <dbReference type="ARBA" id="ARBA00047885"/>
    </source>
</evidence>
<evidence type="ECO:0000256" key="7">
    <source>
        <dbReference type="ARBA" id="ARBA00043129"/>
    </source>
</evidence>
<keyword evidence="13" id="KW-1185">Reference proteome</keyword>
<dbReference type="AlphaFoldDB" id="A0A075ARD4"/>
<keyword evidence="3 12" id="KW-0808">Transferase</keyword>
<feature type="binding site" evidence="11">
    <location>
        <position position="154"/>
    </location>
    <ligand>
        <name>S-adenosyl-L-methionine</name>
        <dbReference type="ChEBI" id="CHEBI:59789"/>
    </ligand>
</feature>
<feature type="binding site" evidence="11">
    <location>
        <position position="96"/>
    </location>
    <ligand>
        <name>S-adenosyl-L-methionine</name>
        <dbReference type="ChEBI" id="CHEBI:59789"/>
    </ligand>
</feature>
<dbReference type="GO" id="GO:0071885">
    <property type="term" value="F:N-terminal protein N-methyltransferase activity"/>
    <property type="evidence" value="ECO:0007669"/>
    <property type="project" value="UniProtKB-EC"/>
</dbReference>
<keyword evidence="4 11" id="KW-0949">S-adenosyl-L-methionine</keyword>
<evidence type="ECO:0000256" key="4">
    <source>
        <dbReference type="ARBA" id="ARBA00022691"/>
    </source>
</evidence>
<dbReference type="PANTHER" id="PTHR12753">
    <property type="entry name" value="AD-003 - RELATED"/>
    <property type="match status" value="1"/>
</dbReference>
<dbReference type="FunFam" id="3.40.50.150:FF:000245">
    <property type="entry name" value="Methyltransferase domain containing protein"/>
    <property type="match status" value="1"/>
</dbReference>
<accession>A0A075ARD4</accession>
<proteinExistence type="inferred from homology"/>
<gene>
    <name evidence="12" type="ORF">O9G_000878</name>
</gene>
<dbReference type="CDD" id="cd02440">
    <property type="entry name" value="AdoMet_MTases"/>
    <property type="match status" value="1"/>
</dbReference>
<evidence type="ECO:0000256" key="5">
    <source>
        <dbReference type="ARBA" id="ARBA00039112"/>
    </source>
</evidence>
<comment type="catalytic activity">
    <reaction evidence="10">
        <text>N-terminal L-alanyl-L-prolyl-L-lysyl-[protein] + 3 S-adenosyl-L-methionine = N-terminal N,N,N-trimethyl-L-alanyl-L-prolyl-L-lysyl-[protein] + 3 S-adenosyl-L-homocysteine + 3 H(+)</text>
        <dbReference type="Rhea" id="RHEA:54712"/>
        <dbReference type="Rhea" id="RHEA-COMP:13785"/>
        <dbReference type="Rhea" id="RHEA-COMP:13971"/>
        <dbReference type="ChEBI" id="CHEBI:15378"/>
        <dbReference type="ChEBI" id="CHEBI:57856"/>
        <dbReference type="ChEBI" id="CHEBI:59789"/>
        <dbReference type="ChEBI" id="CHEBI:138057"/>
        <dbReference type="ChEBI" id="CHEBI:138315"/>
        <dbReference type="EC" id="2.1.1.244"/>
    </reaction>
</comment>
<sequence>MVESGFDSKGKEFDSVDSYWNTQSKEEWYEKSLKYWETQPDSVDGMLGGFGYLSDIDVTCSLEILNELKASGMGKSYALGKTHLGSKQDCGAGIGRVSKNVLSQVFSKIDLLEPVSQFINKAAEELSSIVGESFCCKLEDFQVQKEKYDCIWVQWVSIYLNDDDFLHFLDKARASLKKGGYIVIKDNVSRSGFHIDDDDASITRSDEMMLAIFSKANFNVKLKKQQENFPRQLFPVFM</sequence>
<dbReference type="EMBL" id="KE561117">
    <property type="protein sequence ID" value="EPZ32803.1"/>
    <property type="molecule type" value="Genomic_DNA"/>
</dbReference>
<evidence type="ECO:0000313" key="12">
    <source>
        <dbReference type="EMBL" id="EPZ32803.1"/>
    </source>
</evidence>
<dbReference type="SUPFAM" id="SSF53335">
    <property type="entry name" value="S-adenosyl-L-methionine-dependent methyltransferases"/>
    <property type="match status" value="1"/>
</dbReference>
<dbReference type="PIRSF" id="PIRSF016958">
    <property type="entry name" value="DUF858_MeTrfase_lik"/>
    <property type="match status" value="1"/>
</dbReference>
<dbReference type="InterPro" id="IPR008576">
    <property type="entry name" value="MeTrfase_NTM1"/>
</dbReference>
<name>A0A075ARD4_ROZAC</name>